<dbReference type="GO" id="GO:0046872">
    <property type="term" value="F:metal ion binding"/>
    <property type="evidence" value="ECO:0007669"/>
    <property type="project" value="UniProtKB-KW"/>
</dbReference>
<name>A0A1F4VKG7_UNCKA</name>
<keyword evidence="4" id="KW-0460">Magnesium</keyword>
<dbReference type="Gene3D" id="1.10.150.240">
    <property type="entry name" value="Putative phosphatase, domain 2"/>
    <property type="match status" value="1"/>
</dbReference>
<evidence type="ECO:0000256" key="2">
    <source>
        <dbReference type="ARBA" id="ARBA00006171"/>
    </source>
</evidence>
<dbReference type="GO" id="GO:0003824">
    <property type="term" value="F:catalytic activity"/>
    <property type="evidence" value="ECO:0007669"/>
    <property type="project" value="UniProtKB-ARBA"/>
</dbReference>
<dbReference type="STRING" id="1802630.A3H26_01235"/>
<evidence type="ECO:0000313" key="6">
    <source>
        <dbReference type="Proteomes" id="UP000177763"/>
    </source>
</evidence>
<dbReference type="PANTHER" id="PTHR46193">
    <property type="entry name" value="6-PHOSPHOGLUCONATE PHOSPHATASE"/>
    <property type="match status" value="1"/>
</dbReference>
<comment type="caution">
    <text evidence="5">The sequence shown here is derived from an EMBL/GenBank/DDBJ whole genome shotgun (WGS) entry which is preliminary data.</text>
</comment>
<protein>
    <recommendedName>
        <fullName evidence="7">FCP1 homology domain-containing protein</fullName>
    </recommendedName>
</protein>
<keyword evidence="3" id="KW-0479">Metal-binding</keyword>
<accession>A0A1F4VKG7</accession>
<evidence type="ECO:0000256" key="1">
    <source>
        <dbReference type="ARBA" id="ARBA00001946"/>
    </source>
</evidence>
<dbReference type="InterPro" id="IPR023198">
    <property type="entry name" value="PGP-like_dom2"/>
</dbReference>
<dbReference type="SFLD" id="SFLDG01129">
    <property type="entry name" value="C1.5:_HAD__Beta-PGM__Phosphata"/>
    <property type="match status" value="1"/>
</dbReference>
<gene>
    <name evidence="5" type="ORF">A3H26_01235</name>
</gene>
<dbReference type="SFLD" id="SFLDS00003">
    <property type="entry name" value="Haloacid_Dehalogenase"/>
    <property type="match status" value="1"/>
</dbReference>
<dbReference type="Proteomes" id="UP000177763">
    <property type="component" value="Unassembled WGS sequence"/>
</dbReference>
<comment type="similarity">
    <text evidence="2">Belongs to the HAD-like hydrolase superfamily. CbbY/CbbZ/Gph/YieH family.</text>
</comment>
<dbReference type="InterPro" id="IPR036412">
    <property type="entry name" value="HAD-like_sf"/>
</dbReference>
<dbReference type="PROSITE" id="PS01228">
    <property type="entry name" value="COF_1"/>
    <property type="match status" value="1"/>
</dbReference>
<dbReference type="InterPro" id="IPR023214">
    <property type="entry name" value="HAD_sf"/>
</dbReference>
<dbReference type="EMBL" id="MEVN01000012">
    <property type="protein sequence ID" value="OGC57470.1"/>
    <property type="molecule type" value="Genomic_DNA"/>
</dbReference>
<evidence type="ECO:0008006" key="7">
    <source>
        <dbReference type="Google" id="ProtNLM"/>
    </source>
</evidence>
<evidence type="ECO:0000256" key="4">
    <source>
        <dbReference type="ARBA" id="ARBA00022842"/>
    </source>
</evidence>
<dbReference type="InterPro" id="IPR051600">
    <property type="entry name" value="Beta-PGM-like"/>
</dbReference>
<organism evidence="5 6">
    <name type="scientific">candidate division WWE3 bacterium RIFCSPLOWO2_12_FULL_36_10</name>
    <dbReference type="NCBI Taxonomy" id="1802630"/>
    <lineage>
        <taxon>Bacteria</taxon>
        <taxon>Katanobacteria</taxon>
    </lineage>
</organism>
<reference evidence="5 6" key="1">
    <citation type="journal article" date="2016" name="Nat. Commun.">
        <title>Thousands of microbial genomes shed light on interconnected biogeochemical processes in an aquifer system.</title>
        <authorList>
            <person name="Anantharaman K."/>
            <person name="Brown C.T."/>
            <person name="Hug L.A."/>
            <person name="Sharon I."/>
            <person name="Castelle C.J."/>
            <person name="Probst A.J."/>
            <person name="Thomas B.C."/>
            <person name="Singh A."/>
            <person name="Wilkins M.J."/>
            <person name="Karaoz U."/>
            <person name="Brodie E.L."/>
            <person name="Williams K.H."/>
            <person name="Hubbard S.S."/>
            <person name="Banfield J.F."/>
        </authorList>
    </citation>
    <scope>NUCLEOTIDE SEQUENCE [LARGE SCALE GENOMIC DNA]</scope>
</reference>
<feature type="non-terminal residue" evidence="5">
    <location>
        <position position="168"/>
    </location>
</feature>
<dbReference type="InterPro" id="IPR006439">
    <property type="entry name" value="HAD-SF_hydro_IA"/>
</dbReference>
<dbReference type="Gene3D" id="3.40.50.1000">
    <property type="entry name" value="HAD superfamily/HAD-like"/>
    <property type="match status" value="1"/>
</dbReference>
<dbReference type="PANTHER" id="PTHR46193:SF21">
    <property type="entry name" value="SLL1138 PROTEIN"/>
    <property type="match status" value="1"/>
</dbReference>
<sequence length="168" mass="19624">MLKKYFEHKQAIFFDLDGTIYNSDVYWSYAYEKVLKTIDASWVVFERNGRSVLEIWKDLIAENRLKIHLDIKDLVKFTNIEFLKILDGSDAEPLDGFWEFFNKVKNEKKMKTALVTNTSREVTNSIIKKLEVEGIFDLTKCGDEVSKVKPDPQIYLTTAKELKVNSKN</sequence>
<proteinExistence type="inferred from homology"/>
<comment type="cofactor">
    <cofactor evidence="1">
        <name>Mg(2+)</name>
        <dbReference type="ChEBI" id="CHEBI:18420"/>
    </cofactor>
</comment>
<dbReference type="PRINTS" id="PR00413">
    <property type="entry name" value="HADHALOGNASE"/>
</dbReference>
<dbReference type="Pfam" id="PF00702">
    <property type="entry name" value="Hydrolase"/>
    <property type="match status" value="1"/>
</dbReference>
<evidence type="ECO:0000313" key="5">
    <source>
        <dbReference type="EMBL" id="OGC57470.1"/>
    </source>
</evidence>
<evidence type="ECO:0000256" key="3">
    <source>
        <dbReference type="ARBA" id="ARBA00022723"/>
    </source>
</evidence>
<dbReference type="AlphaFoldDB" id="A0A1F4VKG7"/>
<dbReference type="SUPFAM" id="SSF56784">
    <property type="entry name" value="HAD-like"/>
    <property type="match status" value="1"/>
</dbReference>